<evidence type="ECO:0000256" key="1">
    <source>
        <dbReference type="ARBA" id="ARBA00004651"/>
    </source>
</evidence>
<feature type="transmembrane region" description="Helical" evidence="6">
    <location>
        <begin position="323"/>
        <end position="345"/>
    </location>
</feature>
<evidence type="ECO:0000256" key="4">
    <source>
        <dbReference type="ARBA" id="ARBA00022989"/>
    </source>
</evidence>
<dbReference type="PANTHER" id="PTHR30250">
    <property type="entry name" value="PST FAMILY PREDICTED COLANIC ACID TRANSPORTER"/>
    <property type="match status" value="1"/>
</dbReference>
<keyword evidence="4 6" id="KW-1133">Transmembrane helix</keyword>
<keyword evidence="8" id="KW-1185">Reference proteome</keyword>
<gene>
    <name evidence="7" type="ORF">EK0264_03365</name>
</gene>
<comment type="subcellular location">
    <subcellularLocation>
        <location evidence="1">Cell membrane</location>
        <topology evidence="1">Multi-pass membrane protein</topology>
    </subcellularLocation>
</comment>
<name>A0A7L4YJD8_9ACTN</name>
<feature type="transmembrane region" description="Helical" evidence="6">
    <location>
        <begin position="173"/>
        <end position="192"/>
    </location>
</feature>
<evidence type="ECO:0000256" key="3">
    <source>
        <dbReference type="ARBA" id="ARBA00022692"/>
    </source>
</evidence>
<keyword evidence="5 6" id="KW-0472">Membrane</keyword>
<dbReference type="InParanoid" id="A0A7L4YJD8"/>
<dbReference type="KEGG" id="eke:EK0264_03365"/>
<keyword evidence="3 6" id="KW-0812">Transmembrane</keyword>
<feature type="transmembrane region" description="Helical" evidence="6">
    <location>
        <begin position="16"/>
        <end position="37"/>
    </location>
</feature>
<dbReference type="GO" id="GO:0005886">
    <property type="term" value="C:plasma membrane"/>
    <property type="evidence" value="ECO:0007669"/>
    <property type="project" value="UniProtKB-SubCell"/>
</dbReference>
<dbReference type="OrthoDB" id="5140599at2"/>
<accession>A0A7L4YJD8</accession>
<feature type="transmembrane region" description="Helical" evidence="6">
    <location>
        <begin position="112"/>
        <end position="132"/>
    </location>
</feature>
<feature type="transmembrane region" description="Helical" evidence="6">
    <location>
        <begin position="253"/>
        <end position="273"/>
    </location>
</feature>
<feature type="transmembrane region" description="Helical" evidence="6">
    <location>
        <begin position="144"/>
        <end position="167"/>
    </location>
</feature>
<dbReference type="EMBL" id="CP047156">
    <property type="protein sequence ID" value="QHB99414.1"/>
    <property type="molecule type" value="Genomic_DNA"/>
</dbReference>
<reference evidence="7 8" key="1">
    <citation type="journal article" date="2018" name="Int. J. Syst. Evol. Microbiol.">
        <title>Epidermidibacterium keratini gen. nov., sp. nov., a member of the family Sporichthyaceae, isolated from keratin epidermis.</title>
        <authorList>
            <person name="Lee D.G."/>
            <person name="Trujillo M.E."/>
            <person name="Kang S."/>
            <person name="Nam J.J."/>
            <person name="Kim Y.J."/>
        </authorList>
    </citation>
    <scope>NUCLEOTIDE SEQUENCE [LARGE SCALE GENOMIC DNA]</scope>
    <source>
        <strain evidence="7 8">EPI-7</strain>
    </source>
</reference>
<sequence length="417" mass="42717">MSSPQRRRTLASSPGLLVPAATITANVLSYALVLIAARLLDRAVYGETLALLNLVTIATIPAFAIQTVAARRAATATVGPALVRVALLVGVAGALVIAAASPLAVSFMRLDSYLGVLAAAASVPSLAVLGLAQGATQGREKWVQLCLTLLLMGVGRVGGGIVGLTFFRSSSGALIGTALGLVVAALIAWPMAKRALHETPYDESQTAGHTLAELAHAAHAHGVFLLLSSLDLLLARNVLSADDAGLYAAGNVIFRAALWLPQPVALMLFAALSDFRGHRRKVREGLVIVGALAGATILGSFVFGDLAAAIVGGAKFADLADEAWIFALAGSSLAVMQFCIFAGLAMLRRRRLALVWACIVAEIVAAMMLGQGTTPMALISSVATIVAVAAAAAAVLALRANPTEPIQSTGAKITEPL</sequence>
<proteinExistence type="predicted"/>
<dbReference type="InterPro" id="IPR050833">
    <property type="entry name" value="Poly_Biosynth_Transport"/>
</dbReference>
<feature type="transmembrane region" description="Helical" evidence="6">
    <location>
        <begin position="376"/>
        <end position="398"/>
    </location>
</feature>
<evidence type="ECO:0000256" key="5">
    <source>
        <dbReference type="ARBA" id="ARBA00023136"/>
    </source>
</evidence>
<evidence type="ECO:0008006" key="9">
    <source>
        <dbReference type="Google" id="ProtNLM"/>
    </source>
</evidence>
<evidence type="ECO:0000313" key="8">
    <source>
        <dbReference type="Proteomes" id="UP000463857"/>
    </source>
</evidence>
<feature type="transmembrane region" description="Helical" evidence="6">
    <location>
        <begin position="285"/>
        <end position="311"/>
    </location>
</feature>
<feature type="transmembrane region" description="Helical" evidence="6">
    <location>
        <begin position="81"/>
        <end position="100"/>
    </location>
</feature>
<dbReference type="Proteomes" id="UP000463857">
    <property type="component" value="Chromosome"/>
</dbReference>
<dbReference type="PANTHER" id="PTHR30250:SF31">
    <property type="entry name" value="INNER MEMBRANE PROTEIN YGHQ"/>
    <property type="match status" value="1"/>
</dbReference>
<dbReference type="RefSeq" id="WP_159542890.1">
    <property type="nucleotide sequence ID" value="NZ_CP047156.1"/>
</dbReference>
<feature type="transmembrane region" description="Helical" evidence="6">
    <location>
        <begin position="49"/>
        <end position="69"/>
    </location>
</feature>
<feature type="transmembrane region" description="Helical" evidence="6">
    <location>
        <begin position="352"/>
        <end position="370"/>
    </location>
</feature>
<keyword evidence="2" id="KW-1003">Cell membrane</keyword>
<protein>
    <recommendedName>
        <fullName evidence="9">Polysaccharide biosynthesis protein</fullName>
    </recommendedName>
</protein>
<organism evidence="7 8">
    <name type="scientific">Epidermidibacterium keratini</name>
    <dbReference type="NCBI Taxonomy" id="1891644"/>
    <lineage>
        <taxon>Bacteria</taxon>
        <taxon>Bacillati</taxon>
        <taxon>Actinomycetota</taxon>
        <taxon>Actinomycetes</taxon>
        <taxon>Sporichthyales</taxon>
        <taxon>Sporichthyaceae</taxon>
        <taxon>Epidermidibacterium</taxon>
    </lineage>
</organism>
<evidence type="ECO:0000256" key="6">
    <source>
        <dbReference type="SAM" id="Phobius"/>
    </source>
</evidence>
<evidence type="ECO:0000256" key="2">
    <source>
        <dbReference type="ARBA" id="ARBA00022475"/>
    </source>
</evidence>
<evidence type="ECO:0000313" key="7">
    <source>
        <dbReference type="EMBL" id="QHB99414.1"/>
    </source>
</evidence>
<dbReference type="AlphaFoldDB" id="A0A7L4YJD8"/>